<name>A0ABW2TQF1_9PSEU</name>
<evidence type="ECO:0008006" key="3">
    <source>
        <dbReference type="Google" id="ProtNLM"/>
    </source>
</evidence>
<organism evidence="1 2">
    <name type="scientific">Actinokineospora soli</name>
    <dbReference type="NCBI Taxonomy" id="1048753"/>
    <lineage>
        <taxon>Bacteria</taxon>
        <taxon>Bacillati</taxon>
        <taxon>Actinomycetota</taxon>
        <taxon>Actinomycetes</taxon>
        <taxon>Pseudonocardiales</taxon>
        <taxon>Pseudonocardiaceae</taxon>
        <taxon>Actinokineospora</taxon>
    </lineage>
</organism>
<dbReference type="EMBL" id="JBHTEY010000004">
    <property type="protein sequence ID" value="MFC7616042.1"/>
    <property type="molecule type" value="Genomic_DNA"/>
</dbReference>
<sequence>MSEIDQCTLLRAAVGPEHDDPFDERGYHVAIWNDDLREMATAGWVSGIEMLSEVEKLKAGRAEMEESFRRAYARANVEAPEDLLSKIGAYGVSLADDWDRRIEEAEAEADDLDGWNCTPAVHIKKDQAVRLTSAGWAEIAELLAAEPAKSLPGRLARLHDLGFHDTAIRDASVILECTLRNVVGSTASGLSLIEAFIKLLRSSDQWIEWEILRFRSDLRTVFKFIRNQFAHEIVDVSAVRAKVILERIALLIDAVGDSLSEPNSITPL</sequence>
<keyword evidence="2" id="KW-1185">Reference proteome</keyword>
<comment type="caution">
    <text evidence="1">The sequence shown here is derived from an EMBL/GenBank/DDBJ whole genome shotgun (WGS) entry which is preliminary data.</text>
</comment>
<evidence type="ECO:0000313" key="1">
    <source>
        <dbReference type="EMBL" id="MFC7616042.1"/>
    </source>
</evidence>
<gene>
    <name evidence="1" type="ORF">ACFQV2_23760</name>
</gene>
<reference evidence="2" key="1">
    <citation type="journal article" date="2019" name="Int. J. Syst. Evol. Microbiol.">
        <title>The Global Catalogue of Microorganisms (GCM) 10K type strain sequencing project: providing services to taxonomists for standard genome sequencing and annotation.</title>
        <authorList>
            <consortium name="The Broad Institute Genomics Platform"/>
            <consortium name="The Broad Institute Genome Sequencing Center for Infectious Disease"/>
            <person name="Wu L."/>
            <person name="Ma J."/>
        </authorList>
    </citation>
    <scope>NUCLEOTIDE SEQUENCE [LARGE SCALE GENOMIC DNA]</scope>
    <source>
        <strain evidence="2">JCM 17695</strain>
    </source>
</reference>
<accession>A0ABW2TQF1</accession>
<protein>
    <recommendedName>
        <fullName evidence="3">DUF4145 domain-containing protein</fullName>
    </recommendedName>
</protein>
<dbReference type="Proteomes" id="UP001596512">
    <property type="component" value="Unassembled WGS sequence"/>
</dbReference>
<proteinExistence type="predicted"/>
<evidence type="ECO:0000313" key="2">
    <source>
        <dbReference type="Proteomes" id="UP001596512"/>
    </source>
</evidence>